<dbReference type="EMBL" id="FOJG01000001">
    <property type="protein sequence ID" value="SEV99280.1"/>
    <property type="molecule type" value="Genomic_DNA"/>
</dbReference>
<evidence type="ECO:0000313" key="3">
    <source>
        <dbReference type="Proteomes" id="UP000199310"/>
    </source>
</evidence>
<protein>
    <submittedName>
        <fullName evidence="2">Uncharacterized protein</fullName>
    </submittedName>
</protein>
<keyword evidence="3" id="KW-1185">Reference proteome</keyword>
<feature type="transmembrane region" description="Helical" evidence="1">
    <location>
        <begin position="61"/>
        <end position="81"/>
    </location>
</feature>
<accession>A0A1I0NDW0</accession>
<gene>
    <name evidence="2" type="ORF">SAMN04488122_0108</name>
</gene>
<dbReference type="AlphaFoldDB" id="A0A1I0NDW0"/>
<keyword evidence="1" id="KW-0472">Membrane</keyword>
<keyword evidence="1" id="KW-0812">Transmembrane</keyword>
<dbReference type="RefSeq" id="WP_143059037.1">
    <property type="nucleotide sequence ID" value="NZ_FOJG01000001.1"/>
</dbReference>
<name>A0A1I0NDW0_9BACT</name>
<reference evidence="3" key="1">
    <citation type="submission" date="2016-10" db="EMBL/GenBank/DDBJ databases">
        <authorList>
            <person name="Varghese N."/>
            <person name="Submissions S."/>
        </authorList>
    </citation>
    <scope>NUCLEOTIDE SEQUENCE [LARGE SCALE GENOMIC DNA]</scope>
    <source>
        <strain evidence="3">DSM 3695</strain>
    </source>
</reference>
<feature type="transmembrane region" description="Helical" evidence="1">
    <location>
        <begin position="35"/>
        <end position="52"/>
    </location>
</feature>
<evidence type="ECO:0000313" key="2">
    <source>
        <dbReference type="EMBL" id="SEV99280.1"/>
    </source>
</evidence>
<dbReference type="Proteomes" id="UP000199310">
    <property type="component" value="Unassembled WGS sequence"/>
</dbReference>
<organism evidence="2 3">
    <name type="scientific">Chitinophaga arvensicola</name>
    <dbReference type="NCBI Taxonomy" id="29529"/>
    <lineage>
        <taxon>Bacteria</taxon>
        <taxon>Pseudomonadati</taxon>
        <taxon>Bacteroidota</taxon>
        <taxon>Chitinophagia</taxon>
        <taxon>Chitinophagales</taxon>
        <taxon>Chitinophagaceae</taxon>
        <taxon>Chitinophaga</taxon>
    </lineage>
</organism>
<proteinExistence type="predicted"/>
<sequence>MKPFLYALLIAVLMFTSLGLTVHYFPEGSLDLKNVLMIMPGSFVVTGVILLFTKYQQAGKILLMATGIVMFFTLITFLIAMRNIPC</sequence>
<evidence type="ECO:0000256" key="1">
    <source>
        <dbReference type="SAM" id="Phobius"/>
    </source>
</evidence>
<dbReference type="STRING" id="29529.SAMN04488122_0108"/>
<keyword evidence="1" id="KW-1133">Transmembrane helix</keyword>